<evidence type="ECO:0000256" key="2">
    <source>
        <dbReference type="PIRNR" id="PIRNR006241"/>
    </source>
</evidence>
<dbReference type="KEGG" id="bpy:Bphyt_6411"/>
<evidence type="ECO:0000313" key="5">
    <source>
        <dbReference type="EMBL" id="ACD20725.1"/>
    </source>
</evidence>
<dbReference type="InterPro" id="IPR036237">
    <property type="entry name" value="Xyl_isomerase-like_sf"/>
</dbReference>
<dbReference type="GO" id="GO:0008903">
    <property type="term" value="F:hydroxypyruvate isomerase activity"/>
    <property type="evidence" value="ECO:0007669"/>
    <property type="project" value="UniProtKB-EC"/>
</dbReference>
<gene>
    <name evidence="5" type="ordered locus">Bphyt_6411</name>
</gene>
<dbReference type="HOGENOM" id="CLU_050006_1_1_4"/>
<dbReference type="InterPro" id="IPR026040">
    <property type="entry name" value="HyI-like"/>
</dbReference>
<proteinExistence type="inferred from homology"/>
<organism evidence="5 6">
    <name type="scientific">Paraburkholderia phytofirmans (strain DSM 17436 / LMG 22146 / PsJN)</name>
    <name type="common">Burkholderia phytofirmans</name>
    <dbReference type="NCBI Taxonomy" id="398527"/>
    <lineage>
        <taxon>Bacteria</taxon>
        <taxon>Pseudomonadati</taxon>
        <taxon>Pseudomonadota</taxon>
        <taxon>Betaproteobacteria</taxon>
        <taxon>Burkholderiales</taxon>
        <taxon>Burkholderiaceae</taxon>
        <taxon>Paraburkholderia</taxon>
    </lineage>
</organism>
<dbReference type="SUPFAM" id="SSF51658">
    <property type="entry name" value="Xylose isomerase-like"/>
    <property type="match status" value="1"/>
</dbReference>
<dbReference type="PIRSF" id="PIRSF006241">
    <property type="entry name" value="HyI"/>
    <property type="match status" value="1"/>
</dbReference>
<feature type="domain" description="Xylose isomerase-like TIM barrel" evidence="4">
    <location>
        <begin position="21"/>
        <end position="253"/>
    </location>
</feature>
<dbReference type="PANTHER" id="PTHR43489">
    <property type="entry name" value="ISOMERASE"/>
    <property type="match status" value="1"/>
</dbReference>
<evidence type="ECO:0000313" key="6">
    <source>
        <dbReference type="Proteomes" id="UP000001739"/>
    </source>
</evidence>
<dbReference type="eggNOG" id="COG3622">
    <property type="taxonomic scope" value="Bacteria"/>
</dbReference>
<dbReference type="OrthoDB" id="9786584at2"/>
<dbReference type="AlphaFoldDB" id="B2T8R2"/>
<comment type="similarity">
    <text evidence="2">Belongs to the hyi family.</text>
</comment>
<name>B2T8R2_PARPJ</name>
<dbReference type="InterPro" id="IPR013022">
    <property type="entry name" value="Xyl_isomerase-like_TIM-brl"/>
</dbReference>
<keyword evidence="1 2" id="KW-0413">Isomerase</keyword>
<dbReference type="PANTHER" id="PTHR43489:SF6">
    <property type="entry name" value="HYDROXYPYRUVATE ISOMERASE-RELATED"/>
    <property type="match status" value="1"/>
</dbReference>
<dbReference type="STRING" id="398527.Bphyt_6411"/>
<dbReference type="Proteomes" id="UP000001739">
    <property type="component" value="Chromosome 2"/>
</dbReference>
<protein>
    <submittedName>
        <fullName evidence="5">Hydroxypyruvate isomerase</fullName>
        <ecNumber evidence="5">5.3.1.22</ecNumber>
    </submittedName>
</protein>
<dbReference type="Pfam" id="PF01261">
    <property type="entry name" value="AP_endonuc_2"/>
    <property type="match status" value="1"/>
</dbReference>
<dbReference type="EMBL" id="CP001053">
    <property type="protein sequence ID" value="ACD20725.1"/>
    <property type="molecule type" value="Genomic_DNA"/>
</dbReference>
<evidence type="ECO:0000256" key="3">
    <source>
        <dbReference type="PIRSR" id="PIRSR006241-50"/>
    </source>
</evidence>
<reference evidence="5 6" key="1">
    <citation type="journal article" date="2011" name="J. Bacteriol.">
        <title>Complete genome sequence of the plant growth-promoting endophyte Burkholderia phytofirmans strain PsJN.</title>
        <authorList>
            <person name="Weilharter A."/>
            <person name="Mitter B."/>
            <person name="Shin M.V."/>
            <person name="Chain P.S."/>
            <person name="Nowak J."/>
            <person name="Sessitsch A."/>
        </authorList>
    </citation>
    <scope>NUCLEOTIDE SEQUENCE [LARGE SCALE GENOMIC DNA]</scope>
    <source>
        <strain evidence="6">DSM 17436 / LMG 22146 / PsJN</strain>
    </source>
</reference>
<evidence type="ECO:0000259" key="4">
    <source>
        <dbReference type="Pfam" id="PF01261"/>
    </source>
</evidence>
<dbReference type="InterPro" id="IPR050417">
    <property type="entry name" value="Sugar_Epim/Isomerase"/>
</dbReference>
<feature type="active site" description="Proton donor/acceptor" evidence="3">
    <location>
        <position position="239"/>
    </location>
</feature>
<dbReference type="EC" id="5.3.1.22" evidence="5"/>
<dbReference type="RefSeq" id="WP_012428233.1">
    <property type="nucleotide sequence ID" value="NC_010676.1"/>
</dbReference>
<feature type="active site" description="Proton donor/acceptor" evidence="3">
    <location>
        <position position="142"/>
    </location>
</feature>
<dbReference type="Gene3D" id="3.20.20.150">
    <property type="entry name" value="Divalent-metal-dependent TIM barrel enzymes"/>
    <property type="match status" value="1"/>
</dbReference>
<keyword evidence="5" id="KW-0670">Pyruvate</keyword>
<dbReference type="GO" id="GO:0046487">
    <property type="term" value="P:glyoxylate metabolic process"/>
    <property type="evidence" value="ECO:0007669"/>
    <property type="project" value="TreeGrafter"/>
</dbReference>
<sequence length="262" mass="29313">MRRYAANLGMLWSSLPLLERIEAAARAGFRAVEMHFPYDVVPGKLRDSIEQHELTLLGINSPPGNLAAGELGLAAVPGREADFIESMRVAFNYCRESGAQALHIMGGNTSGFPRKACLETFRSNILRAADLAESRDIQLLLEPLNEARHPYYFYHHVDELAEILHWIRHPRLEIQFDTYHVGMEANAVSEVLRRNWSMIGHIQIAAVPDRSEPDSGDVDIGKVLREAESLGYAGWIGCEYQPGGSVEEGLSWRQDARFAETV</sequence>
<evidence type="ECO:0000256" key="1">
    <source>
        <dbReference type="ARBA" id="ARBA00023235"/>
    </source>
</evidence>
<accession>B2T8R2</accession>